<feature type="transmembrane region" description="Helical" evidence="1">
    <location>
        <begin position="48"/>
        <end position="68"/>
    </location>
</feature>
<feature type="transmembrane region" description="Helical" evidence="1">
    <location>
        <begin position="183"/>
        <end position="201"/>
    </location>
</feature>
<feature type="transmembrane region" description="Helical" evidence="1">
    <location>
        <begin position="207"/>
        <end position="225"/>
    </location>
</feature>
<comment type="caution">
    <text evidence="2">The sequence shown here is derived from an EMBL/GenBank/DDBJ whole genome shotgun (WGS) entry which is preliminary data.</text>
</comment>
<feature type="transmembrane region" description="Helical" evidence="1">
    <location>
        <begin position="245"/>
        <end position="265"/>
    </location>
</feature>
<feature type="transmembrane region" description="Helical" evidence="1">
    <location>
        <begin position="104"/>
        <end position="121"/>
    </location>
</feature>
<sequence length="376" mass="39888">MRLQTTVTPAMRAVRMALLVMAIAGLLLGIWAGLIRLGWGTLMPLRPTLPALHGPLMACGFLGVLIGLERAVGTGKRWAYAGPALTALGILVALAGIGGSFGPLLVTAGSVIVTLVLLGLVQLQPAFFTATLAAGGAAWTVGNLLWTLGHPLPVASLWWMGFLVLTIAGERLELSRMLKLSPWGYRSFLIAVGVLASGLIIGTFTFAAGTAISGGGLLLIGLWLLRYDIAQRRLRAEGQARFTALALISGYVWLVVGALLLMRYAGATAGPFYDAAMHSVFLGFVFAMIFAHAPIVFPAVLNIPMQYTARFYIPLVLLHGTLLVRVGGNLLGWWEGRLWGGLLNAATILLFLLTTVTALRPRSHSVATTQTSLVAK</sequence>
<feature type="transmembrane region" description="Helical" evidence="1">
    <location>
        <begin position="312"/>
        <end position="332"/>
    </location>
</feature>
<dbReference type="EMBL" id="DSMG01000177">
    <property type="protein sequence ID" value="HDX33146.1"/>
    <property type="molecule type" value="Genomic_DNA"/>
</dbReference>
<feature type="transmembrane region" description="Helical" evidence="1">
    <location>
        <begin position="152"/>
        <end position="171"/>
    </location>
</feature>
<feature type="transmembrane region" description="Helical" evidence="1">
    <location>
        <begin position="338"/>
        <end position="359"/>
    </location>
</feature>
<evidence type="ECO:0008006" key="3">
    <source>
        <dbReference type="Google" id="ProtNLM"/>
    </source>
</evidence>
<accession>A0A7C1JMA3</accession>
<proteinExistence type="predicted"/>
<gene>
    <name evidence="2" type="ORF">ENQ20_16900</name>
</gene>
<protein>
    <recommendedName>
        <fullName evidence="3">NnrS family protein</fullName>
    </recommendedName>
</protein>
<feature type="transmembrane region" description="Helical" evidence="1">
    <location>
        <begin position="126"/>
        <end position="146"/>
    </location>
</feature>
<name>A0A7C1JMA3_9CHLR</name>
<evidence type="ECO:0000313" key="2">
    <source>
        <dbReference type="EMBL" id="HDX33146.1"/>
    </source>
</evidence>
<keyword evidence="1" id="KW-0472">Membrane</keyword>
<evidence type="ECO:0000256" key="1">
    <source>
        <dbReference type="SAM" id="Phobius"/>
    </source>
</evidence>
<keyword evidence="1" id="KW-0812">Transmembrane</keyword>
<reference evidence="2" key="1">
    <citation type="journal article" date="2020" name="mSystems">
        <title>Genome- and Community-Level Interaction Insights into Carbon Utilization and Element Cycling Functions of Hydrothermarchaeota in Hydrothermal Sediment.</title>
        <authorList>
            <person name="Zhou Z."/>
            <person name="Liu Y."/>
            <person name="Xu W."/>
            <person name="Pan J."/>
            <person name="Luo Z.H."/>
            <person name="Li M."/>
        </authorList>
    </citation>
    <scope>NUCLEOTIDE SEQUENCE [LARGE SCALE GENOMIC DNA]</scope>
    <source>
        <strain evidence="2">SpSt-289</strain>
    </source>
</reference>
<dbReference type="AlphaFoldDB" id="A0A7C1JMA3"/>
<organism evidence="2">
    <name type="scientific">Caldilinea aerophila</name>
    <dbReference type="NCBI Taxonomy" id="133453"/>
    <lineage>
        <taxon>Bacteria</taxon>
        <taxon>Bacillati</taxon>
        <taxon>Chloroflexota</taxon>
        <taxon>Caldilineae</taxon>
        <taxon>Caldilineales</taxon>
        <taxon>Caldilineaceae</taxon>
        <taxon>Caldilinea</taxon>
    </lineage>
</organism>
<feature type="transmembrane region" description="Helical" evidence="1">
    <location>
        <begin position="277"/>
        <end position="300"/>
    </location>
</feature>
<feature type="transmembrane region" description="Helical" evidence="1">
    <location>
        <begin position="80"/>
        <end position="98"/>
    </location>
</feature>
<keyword evidence="1" id="KW-1133">Transmembrane helix</keyword>